<dbReference type="RefSeq" id="WP_220209364.1">
    <property type="nucleotide sequence ID" value="NZ_BNJK01000002.1"/>
</dbReference>
<name>A0A8J3IR01_9CHLR</name>
<sequence length="184" mass="21140">MIPSLLFHRLWQRVRNWRLEPARVHGDVTSHSGTLLTDKELEQLLNGFHVTLYGSAPSPHEEGEARLTLLQRSRHYEALYKVDLVAGHPRLLVLLPTEHLLRFEGYLVHLDLSHPLFGMLVPLVTTHQGSPAFEQGRADLEEWMLYALAESMKSLFWASVENGGQFPPELRVERLRFEAQSSQE</sequence>
<dbReference type="AlphaFoldDB" id="A0A8J3IR01"/>
<keyword evidence="2" id="KW-1185">Reference proteome</keyword>
<organism evidence="1 2">
    <name type="scientific">Reticulibacter mediterranei</name>
    <dbReference type="NCBI Taxonomy" id="2778369"/>
    <lineage>
        <taxon>Bacteria</taxon>
        <taxon>Bacillati</taxon>
        <taxon>Chloroflexota</taxon>
        <taxon>Ktedonobacteria</taxon>
        <taxon>Ktedonobacterales</taxon>
        <taxon>Reticulibacteraceae</taxon>
        <taxon>Reticulibacter</taxon>
    </lineage>
</organism>
<accession>A0A8J3IR01</accession>
<gene>
    <name evidence="1" type="ORF">KSF_087060</name>
</gene>
<comment type="caution">
    <text evidence="1">The sequence shown here is derived from an EMBL/GenBank/DDBJ whole genome shotgun (WGS) entry which is preliminary data.</text>
</comment>
<dbReference type="EMBL" id="BNJK01000002">
    <property type="protein sequence ID" value="GHO98658.1"/>
    <property type="molecule type" value="Genomic_DNA"/>
</dbReference>
<proteinExistence type="predicted"/>
<evidence type="ECO:0000313" key="1">
    <source>
        <dbReference type="EMBL" id="GHO98658.1"/>
    </source>
</evidence>
<protein>
    <submittedName>
        <fullName evidence="1">Uncharacterized protein</fullName>
    </submittedName>
</protein>
<dbReference type="Proteomes" id="UP000597444">
    <property type="component" value="Unassembled WGS sequence"/>
</dbReference>
<reference evidence="1" key="1">
    <citation type="submission" date="2020-10" db="EMBL/GenBank/DDBJ databases">
        <title>Taxonomic study of unclassified bacteria belonging to the class Ktedonobacteria.</title>
        <authorList>
            <person name="Yabe S."/>
            <person name="Wang C.M."/>
            <person name="Zheng Y."/>
            <person name="Sakai Y."/>
            <person name="Cavaletti L."/>
            <person name="Monciardini P."/>
            <person name="Donadio S."/>
        </authorList>
    </citation>
    <scope>NUCLEOTIDE SEQUENCE</scope>
    <source>
        <strain evidence="1">ID150040</strain>
    </source>
</reference>
<evidence type="ECO:0000313" key="2">
    <source>
        <dbReference type="Proteomes" id="UP000597444"/>
    </source>
</evidence>